<name>A0ABR1T609_9PEZI</name>
<gene>
    <name evidence="1" type="ORF">PG993_006548</name>
</gene>
<dbReference type="EMBL" id="JAQQWK010000005">
    <property type="protein sequence ID" value="KAK8042025.1"/>
    <property type="molecule type" value="Genomic_DNA"/>
</dbReference>
<reference evidence="1 2" key="1">
    <citation type="submission" date="2023-01" db="EMBL/GenBank/DDBJ databases">
        <title>Analysis of 21 Apiospora genomes using comparative genomics revels a genus with tremendous synthesis potential of carbohydrate active enzymes and secondary metabolites.</title>
        <authorList>
            <person name="Sorensen T."/>
        </authorList>
    </citation>
    <scope>NUCLEOTIDE SEQUENCE [LARGE SCALE GENOMIC DNA]</scope>
    <source>
        <strain evidence="1 2">CBS 33761</strain>
    </source>
</reference>
<protein>
    <submittedName>
        <fullName evidence="1">Uncharacterized protein</fullName>
    </submittedName>
</protein>
<organism evidence="1 2">
    <name type="scientific">Apiospora rasikravindrae</name>
    <dbReference type="NCBI Taxonomy" id="990691"/>
    <lineage>
        <taxon>Eukaryota</taxon>
        <taxon>Fungi</taxon>
        <taxon>Dikarya</taxon>
        <taxon>Ascomycota</taxon>
        <taxon>Pezizomycotina</taxon>
        <taxon>Sordariomycetes</taxon>
        <taxon>Xylariomycetidae</taxon>
        <taxon>Amphisphaeriales</taxon>
        <taxon>Apiosporaceae</taxon>
        <taxon>Apiospora</taxon>
    </lineage>
</organism>
<proteinExistence type="predicted"/>
<sequence>MDEAGVDNVSIETEKSFGGIPPDILINRAGAFAGSPKPMQRLRNQHVHGAASLALLVVSFCFSAHVADTAHDGGRAIPYQQCSLPRSAYAAGELVAVKLMEYVGAETDPSVLRVLSVRPGIVPGTDDGQRERR</sequence>
<keyword evidence="2" id="KW-1185">Reference proteome</keyword>
<comment type="caution">
    <text evidence="1">The sequence shown here is derived from an EMBL/GenBank/DDBJ whole genome shotgun (WGS) entry which is preliminary data.</text>
</comment>
<dbReference type="SUPFAM" id="SSF51735">
    <property type="entry name" value="NAD(P)-binding Rossmann-fold domains"/>
    <property type="match status" value="1"/>
</dbReference>
<accession>A0ABR1T609</accession>
<dbReference type="InterPro" id="IPR036291">
    <property type="entry name" value="NAD(P)-bd_dom_sf"/>
</dbReference>
<evidence type="ECO:0000313" key="2">
    <source>
        <dbReference type="Proteomes" id="UP001444661"/>
    </source>
</evidence>
<evidence type="ECO:0000313" key="1">
    <source>
        <dbReference type="EMBL" id="KAK8042025.1"/>
    </source>
</evidence>
<dbReference type="Proteomes" id="UP001444661">
    <property type="component" value="Unassembled WGS sequence"/>
</dbReference>